<organism evidence="3 4">
    <name type="scientific">Stappia albiluteola</name>
    <dbReference type="NCBI Taxonomy" id="2758565"/>
    <lineage>
        <taxon>Bacteria</taxon>
        <taxon>Pseudomonadati</taxon>
        <taxon>Pseudomonadota</taxon>
        <taxon>Alphaproteobacteria</taxon>
        <taxon>Hyphomicrobiales</taxon>
        <taxon>Stappiaceae</taxon>
        <taxon>Stappia</taxon>
    </lineage>
</organism>
<dbReference type="PANTHER" id="PTHR33969:SF2">
    <property type="entry name" value="SEGREGATION AND CONDENSATION PROTEIN A"/>
    <property type="match status" value="1"/>
</dbReference>
<evidence type="ECO:0000256" key="2">
    <source>
        <dbReference type="SAM" id="MobiDB-lite"/>
    </source>
</evidence>
<feature type="region of interest" description="Disordered" evidence="2">
    <location>
        <begin position="261"/>
        <end position="295"/>
    </location>
</feature>
<accession>A0A839AC42</accession>
<dbReference type="Gene3D" id="6.10.250.2410">
    <property type="match status" value="1"/>
</dbReference>
<proteinExistence type="predicted"/>
<evidence type="ECO:0000256" key="1">
    <source>
        <dbReference type="ARBA" id="ARBA00044777"/>
    </source>
</evidence>
<dbReference type="AlphaFoldDB" id="A0A839AC42"/>
<sequence length="295" mass="33165">MLPPDERPPVQDEFANDSADAVPAKGEPSFVVDVDGFEGPLDLLLALARNQKVDLARISILALVEQYLEFVTQARRLRLELAADYLVMAAWLAYLKSRLLIPEQKNDDEPTGEELAAALAFRLRRLEAMRQAAGRLMNRNRLGRDIFARGMAETMSTERIGRYEASLYDLLVAYAAQRQRQSVTSVQVRRRTVWSLQEARDLLTRLIGAAVEWMPIDSYLMRYIADPDQRPTVIASSFSASLELVREGEIELRQSGPFQPLYLRRRQGERDGAAMPGDDAIPSPGRDDDKAGDSD</sequence>
<feature type="compositionally biased region" description="Basic and acidic residues" evidence="2">
    <location>
        <begin position="1"/>
        <end position="10"/>
    </location>
</feature>
<feature type="region of interest" description="Disordered" evidence="2">
    <location>
        <begin position="1"/>
        <end position="23"/>
    </location>
</feature>
<gene>
    <name evidence="3" type="ORF">H2509_06245</name>
</gene>
<dbReference type="Proteomes" id="UP000541109">
    <property type="component" value="Unassembled WGS sequence"/>
</dbReference>
<evidence type="ECO:0000313" key="4">
    <source>
        <dbReference type="Proteomes" id="UP000541109"/>
    </source>
</evidence>
<reference evidence="3 4" key="1">
    <citation type="submission" date="2020-07" db="EMBL/GenBank/DDBJ databases">
        <title>Stappia sp., F7233, whole genome shotgun sequencing project.</title>
        <authorList>
            <person name="Jiang S."/>
            <person name="Liu Z.W."/>
            <person name="Du Z.J."/>
        </authorList>
    </citation>
    <scope>NUCLEOTIDE SEQUENCE [LARGE SCALE GENOMIC DNA]</scope>
    <source>
        <strain evidence="3 4">F7233</strain>
    </source>
</reference>
<keyword evidence="4" id="KW-1185">Reference proteome</keyword>
<dbReference type="RefSeq" id="WP_182163373.1">
    <property type="nucleotide sequence ID" value="NZ_JACFXV010000043.1"/>
</dbReference>
<comment type="caution">
    <text evidence="3">The sequence shown here is derived from an EMBL/GenBank/DDBJ whole genome shotgun (WGS) entry which is preliminary data.</text>
</comment>
<protein>
    <recommendedName>
        <fullName evidence="1">Segregation and condensation protein A</fullName>
    </recommendedName>
</protein>
<dbReference type="InterPro" id="IPR003768">
    <property type="entry name" value="ScpA"/>
</dbReference>
<dbReference type="EMBL" id="JACFXV010000043">
    <property type="protein sequence ID" value="MBA5776726.1"/>
    <property type="molecule type" value="Genomic_DNA"/>
</dbReference>
<dbReference type="Pfam" id="PF02616">
    <property type="entry name" value="SMC_ScpA"/>
    <property type="match status" value="1"/>
</dbReference>
<evidence type="ECO:0000313" key="3">
    <source>
        <dbReference type="EMBL" id="MBA5776726.1"/>
    </source>
</evidence>
<feature type="compositionally biased region" description="Basic and acidic residues" evidence="2">
    <location>
        <begin position="285"/>
        <end position="295"/>
    </location>
</feature>
<dbReference type="PANTHER" id="PTHR33969">
    <property type="entry name" value="SEGREGATION AND CONDENSATION PROTEIN A"/>
    <property type="match status" value="1"/>
</dbReference>
<name>A0A839AC42_9HYPH</name>